<dbReference type="EMBL" id="KK853123">
    <property type="protein sequence ID" value="KDR11083.1"/>
    <property type="molecule type" value="Genomic_DNA"/>
</dbReference>
<reference evidence="1 2" key="1">
    <citation type="journal article" date="2014" name="Nat. Commun.">
        <title>Molecular traces of alternative social organization in a termite genome.</title>
        <authorList>
            <person name="Terrapon N."/>
            <person name="Li C."/>
            <person name="Robertson H.M."/>
            <person name="Ji L."/>
            <person name="Meng X."/>
            <person name="Booth W."/>
            <person name="Chen Z."/>
            <person name="Childers C.P."/>
            <person name="Glastad K.M."/>
            <person name="Gokhale K."/>
            <person name="Gowin J."/>
            <person name="Gronenberg W."/>
            <person name="Hermansen R.A."/>
            <person name="Hu H."/>
            <person name="Hunt B.G."/>
            <person name="Huylmans A.K."/>
            <person name="Khalil S.M."/>
            <person name="Mitchell R.D."/>
            <person name="Munoz-Torres M.C."/>
            <person name="Mustard J.A."/>
            <person name="Pan H."/>
            <person name="Reese J.T."/>
            <person name="Scharf M.E."/>
            <person name="Sun F."/>
            <person name="Vogel H."/>
            <person name="Xiao J."/>
            <person name="Yang W."/>
            <person name="Yang Z."/>
            <person name="Yang Z."/>
            <person name="Zhou J."/>
            <person name="Zhu J."/>
            <person name="Brent C.S."/>
            <person name="Elsik C.G."/>
            <person name="Goodisman M.A."/>
            <person name="Liberles D.A."/>
            <person name="Roe R.M."/>
            <person name="Vargo E.L."/>
            <person name="Vilcinskas A."/>
            <person name="Wang J."/>
            <person name="Bornberg-Bauer E."/>
            <person name="Korb J."/>
            <person name="Zhang G."/>
            <person name="Liebig J."/>
        </authorList>
    </citation>
    <scope>NUCLEOTIDE SEQUENCE [LARGE SCALE GENOMIC DNA]</scope>
    <source>
        <tissue evidence="1">Whole organism</tissue>
    </source>
</reference>
<keyword evidence="2" id="KW-1185">Reference proteome</keyword>
<dbReference type="AlphaFoldDB" id="A0A067QP18"/>
<proteinExistence type="predicted"/>
<gene>
    <name evidence="1" type="ORF">L798_14668</name>
</gene>
<sequence>MEGNCETVCESTSREKVHQKRKCVNRTKCKYMAKKAQKLIQPPS</sequence>
<name>A0A067QP18_ZOONE</name>
<evidence type="ECO:0000313" key="2">
    <source>
        <dbReference type="Proteomes" id="UP000027135"/>
    </source>
</evidence>
<evidence type="ECO:0000313" key="1">
    <source>
        <dbReference type="EMBL" id="KDR11083.1"/>
    </source>
</evidence>
<dbReference type="Proteomes" id="UP000027135">
    <property type="component" value="Unassembled WGS sequence"/>
</dbReference>
<protein>
    <submittedName>
        <fullName evidence="1">Uncharacterized protein</fullName>
    </submittedName>
</protein>
<organism evidence="1 2">
    <name type="scientific">Zootermopsis nevadensis</name>
    <name type="common">Dampwood termite</name>
    <dbReference type="NCBI Taxonomy" id="136037"/>
    <lineage>
        <taxon>Eukaryota</taxon>
        <taxon>Metazoa</taxon>
        <taxon>Ecdysozoa</taxon>
        <taxon>Arthropoda</taxon>
        <taxon>Hexapoda</taxon>
        <taxon>Insecta</taxon>
        <taxon>Pterygota</taxon>
        <taxon>Neoptera</taxon>
        <taxon>Polyneoptera</taxon>
        <taxon>Dictyoptera</taxon>
        <taxon>Blattodea</taxon>
        <taxon>Blattoidea</taxon>
        <taxon>Termitoidae</taxon>
        <taxon>Termopsidae</taxon>
        <taxon>Zootermopsis</taxon>
    </lineage>
</organism>
<dbReference type="InParanoid" id="A0A067QP18"/>
<accession>A0A067QP18</accession>